<organism evidence="1 2">
    <name type="scientific">Pristionchus entomophagus</name>
    <dbReference type="NCBI Taxonomy" id="358040"/>
    <lineage>
        <taxon>Eukaryota</taxon>
        <taxon>Metazoa</taxon>
        <taxon>Ecdysozoa</taxon>
        <taxon>Nematoda</taxon>
        <taxon>Chromadorea</taxon>
        <taxon>Rhabditida</taxon>
        <taxon>Rhabditina</taxon>
        <taxon>Diplogasteromorpha</taxon>
        <taxon>Diplogasteroidea</taxon>
        <taxon>Neodiplogasteridae</taxon>
        <taxon>Pristionchus</taxon>
    </lineage>
</organism>
<gene>
    <name evidence="1" type="ORF">PENTCL1PPCAC_24518</name>
</gene>
<feature type="non-terminal residue" evidence="1">
    <location>
        <position position="145"/>
    </location>
</feature>
<proteinExistence type="predicted"/>
<feature type="non-terminal residue" evidence="1">
    <location>
        <position position="1"/>
    </location>
</feature>
<comment type="caution">
    <text evidence="1">The sequence shown here is derived from an EMBL/GenBank/DDBJ whole genome shotgun (WGS) entry which is preliminary data.</text>
</comment>
<keyword evidence="2" id="KW-1185">Reference proteome</keyword>
<dbReference type="EMBL" id="BTSX01000005">
    <property type="protein sequence ID" value="GMT02344.1"/>
    <property type="molecule type" value="Genomic_DNA"/>
</dbReference>
<dbReference type="Proteomes" id="UP001432027">
    <property type="component" value="Unassembled WGS sequence"/>
</dbReference>
<name>A0AAV5U670_9BILA</name>
<evidence type="ECO:0008006" key="3">
    <source>
        <dbReference type="Google" id="ProtNLM"/>
    </source>
</evidence>
<evidence type="ECO:0000313" key="2">
    <source>
        <dbReference type="Proteomes" id="UP001432027"/>
    </source>
</evidence>
<evidence type="ECO:0000313" key="1">
    <source>
        <dbReference type="EMBL" id="GMT02344.1"/>
    </source>
</evidence>
<reference evidence="1" key="1">
    <citation type="submission" date="2023-10" db="EMBL/GenBank/DDBJ databases">
        <title>Genome assembly of Pristionchus species.</title>
        <authorList>
            <person name="Yoshida K."/>
            <person name="Sommer R.J."/>
        </authorList>
    </citation>
    <scope>NUCLEOTIDE SEQUENCE</scope>
    <source>
        <strain evidence="1">RS0144</strain>
    </source>
</reference>
<protein>
    <recommendedName>
        <fullName evidence="3">G protein-coupled receptor</fullName>
    </recommendedName>
</protein>
<sequence>LVLSYFCAVDGSFDTFVELLAFSCLDYRDSISVSRIFHPCSLLNETVGSATNAESASSIFSPFAPIAFNHVVRFVLWHLQNEACAVIRRGGIVFTSHCIFERCRNANAVSDFPAATLSGKSPHLRISPSQARAACHQTSSRSSSP</sequence>
<accession>A0AAV5U670</accession>
<dbReference type="AlphaFoldDB" id="A0AAV5U670"/>